<reference evidence="1" key="1">
    <citation type="submission" date="2021-05" db="EMBL/GenBank/DDBJ databases">
        <authorList>
            <person name="Pan Q."/>
            <person name="Jouanno E."/>
            <person name="Zahm M."/>
            <person name="Klopp C."/>
            <person name="Cabau C."/>
            <person name="Louis A."/>
            <person name="Berthelot C."/>
            <person name="Parey E."/>
            <person name="Roest Crollius H."/>
            <person name="Montfort J."/>
            <person name="Robinson-Rechavi M."/>
            <person name="Bouchez O."/>
            <person name="Lampietro C."/>
            <person name="Lopez Roques C."/>
            <person name="Donnadieu C."/>
            <person name="Postlethwait J."/>
            <person name="Bobe J."/>
            <person name="Dillon D."/>
            <person name="Chandos A."/>
            <person name="von Hippel F."/>
            <person name="Guiguen Y."/>
        </authorList>
    </citation>
    <scope>NUCLEOTIDE SEQUENCE</scope>
    <source>
        <strain evidence="1">YG-Jan2019</strain>
    </source>
</reference>
<evidence type="ECO:0000313" key="1">
    <source>
        <dbReference type="EMBL" id="KAJ7988213.1"/>
    </source>
</evidence>
<sequence>MSLLRTACDLADDKQTTTRTPDDPGNNNNRFIQSYGSLWNGPTVDTYQHPRSPRVHPGVHPRHGTTLWGCEL</sequence>
<dbReference type="Proteomes" id="UP001157502">
    <property type="component" value="Chromosome 31"/>
</dbReference>
<protein>
    <submittedName>
        <fullName evidence="1">Uncharacterized protein</fullName>
    </submittedName>
</protein>
<evidence type="ECO:0000313" key="2">
    <source>
        <dbReference type="Proteomes" id="UP001157502"/>
    </source>
</evidence>
<name>A0ACC2FA38_DALPE</name>
<comment type="caution">
    <text evidence="1">The sequence shown here is derived from an EMBL/GenBank/DDBJ whole genome shotgun (WGS) entry which is preliminary data.</text>
</comment>
<proteinExistence type="predicted"/>
<dbReference type="EMBL" id="CM055758">
    <property type="protein sequence ID" value="KAJ7988213.1"/>
    <property type="molecule type" value="Genomic_DNA"/>
</dbReference>
<gene>
    <name evidence="1" type="ORF">DPEC_G00321270</name>
</gene>
<organism evidence="1 2">
    <name type="scientific">Dallia pectoralis</name>
    <name type="common">Alaska blackfish</name>
    <dbReference type="NCBI Taxonomy" id="75939"/>
    <lineage>
        <taxon>Eukaryota</taxon>
        <taxon>Metazoa</taxon>
        <taxon>Chordata</taxon>
        <taxon>Craniata</taxon>
        <taxon>Vertebrata</taxon>
        <taxon>Euteleostomi</taxon>
        <taxon>Actinopterygii</taxon>
        <taxon>Neopterygii</taxon>
        <taxon>Teleostei</taxon>
        <taxon>Protacanthopterygii</taxon>
        <taxon>Esociformes</taxon>
        <taxon>Umbridae</taxon>
        <taxon>Dallia</taxon>
    </lineage>
</organism>
<accession>A0ACC2FA38</accession>
<keyword evidence="2" id="KW-1185">Reference proteome</keyword>